<dbReference type="Proteomes" id="UP000325292">
    <property type="component" value="Chromosome"/>
</dbReference>
<protein>
    <submittedName>
        <fullName evidence="2">Uncharacterized protein</fullName>
    </submittedName>
</protein>
<evidence type="ECO:0000256" key="1">
    <source>
        <dbReference type="SAM" id="Phobius"/>
    </source>
</evidence>
<evidence type="ECO:0000313" key="2">
    <source>
        <dbReference type="EMBL" id="AUW92597.1"/>
    </source>
</evidence>
<name>A0ABM6RML5_9FIRM</name>
<organism evidence="2 3">
    <name type="scientific">Sulfobacillus thermotolerans</name>
    <dbReference type="NCBI Taxonomy" id="338644"/>
    <lineage>
        <taxon>Bacteria</taxon>
        <taxon>Bacillati</taxon>
        <taxon>Bacillota</taxon>
        <taxon>Clostridia</taxon>
        <taxon>Eubacteriales</taxon>
        <taxon>Clostridiales Family XVII. Incertae Sedis</taxon>
        <taxon>Sulfobacillus</taxon>
    </lineage>
</organism>
<evidence type="ECO:0000313" key="3">
    <source>
        <dbReference type="Proteomes" id="UP000325292"/>
    </source>
</evidence>
<keyword evidence="1" id="KW-0472">Membrane</keyword>
<feature type="transmembrane region" description="Helical" evidence="1">
    <location>
        <begin position="33"/>
        <end position="50"/>
    </location>
</feature>
<feature type="transmembrane region" description="Helical" evidence="1">
    <location>
        <begin position="62"/>
        <end position="83"/>
    </location>
</feature>
<keyword evidence="3" id="KW-1185">Reference proteome</keyword>
<reference evidence="2 3" key="1">
    <citation type="journal article" date="2019" name="Sci. Rep.">
        <title>Sulfobacillus thermotolerans: new insights into resistance and metabolic capacities of acidophilic chemolithotrophs.</title>
        <authorList>
            <person name="Panyushkina A.E."/>
            <person name="Babenko V.V."/>
            <person name="Nikitina A.S."/>
            <person name="Selezneva O.V."/>
            <person name="Tsaplina I.A."/>
            <person name="Letarova M.A."/>
            <person name="Kostryukova E.S."/>
            <person name="Letarov A.V."/>
        </authorList>
    </citation>
    <scope>NUCLEOTIDE SEQUENCE [LARGE SCALE GENOMIC DNA]</scope>
    <source>
        <strain evidence="2 3">Kr1</strain>
    </source>
</reference>
<sequence length="143" mass="15598">MRPLSILTLIGGLMLSLPTVFWALGIDPALVWILHVFAALLVMRLLYVIARHPGALASDAIWVGGFAGATGSVVTQLLLHISWSASLPAAFQMYGVLGAQMYRWDMLSPWWPYAMIAWSALVYSALGGAMAFGARLRHRLPFA</sequence>
<dbReference type="EMBL" id="CP019454">
    <property type="protein sequence ID" value="AUW92597.1"/>
    <property type="molecule type" value="Genomic_DNA"/>
</dbReference>
<keyword evidence="1" id="KW-0812">Transmembrane</keyword>
<gene>
    <name evidence="2" type="ORF">BXT84_00390</name>
</gene>
<keyword evidence="1" id="KW-1133">Transmembrane helix</keyword>
<accession>A0ABM6RML5</accession>
<proteinExistence type="predicted"/>
<feature type="transmembrane region" description="Helical" evidence="1">
    <location>
        <begin position="110"/>
        <end position="132"/>
    </location>
</feature>